<keyword evidence="2" id="KW-0472">Membrane</keyword>
<feature type="region of interest" description="Disordered" evidence="1">
    <location>
        <begin position="211"/>
        <end position="239"/>
    </location>
</feature>
<comment type="caution">
    <text evidence="3">The sequence shown here is derived from an EMBL/GenBank/DDBJ whole genome shotgun (WGS) entry which is preliminary data.</text>
</comment>
<keyword evidence="2" id="KW-0812">Transmembrane</keyword>
<keyword evidence="2" id="KW-1133">Transmembrane helix</keyword>
<gene>
    <name evidence="3" type="ORF">SCP_0311510</name>
</gene>
<dbReference type="AlphaFoldDB" id="A0A401GGY2"/>
<feature type="transmembrane region" description="Helical" evidence="2">
    <location>
        <begin position="6"/>
        <end position="24"/>
    </location>
</feature>
<name>A0A401GGY2_9APHY</name>
<dbReference type="EMBL" id="BFAD01000003">
    <property type="protein sequence ID" value="GBE81422.1"/>
    <property type="molecule type" value="Genomic_DNA"/>
</dbReference>
<dbReference type="RefSeq" id="XP_027612335.1">
    <property type="nucleotide sequence ID" value="XM_027756534.1"/>
</dbReference>
<evidence type="ECO:0000313" key="3">
    <source>
        <dbReference type="EMBL" id="GBE81422.1"/>
    </source>
</evidence>
<evidence type="ECO:0000313" key="4">
    <source>
        <dbReference type="Proteomes" id="UP000287166"/>
    </source>
</evidence>
<dbReference type="InParanoid" id="A0A401GGY2"/>
<proteinExistence type="predicted"/>
<keyword evidence="4" id="KW-1185">Reference proteome</keyword>
<accession>A0A401GGY2</accession>
<feature type="compositionally biased region" description="Polar residues" evidence="1">
    <location>
        <begin position="224"/>
        <end position="233"/>
    </location>
</feature>
<organism evidence="3 4">
    <name type="scientific">Sparassis crispa</name>
    <dbReference type="NCBI Taxonomy" id="139825"/>
    <lineage>
        <taxon>Eukaryota</taxon>
        <taxon>Fungi</taxon>
        <taxon>Dikarya</taxon>
        <taxon>Basidiomycota</taxon>
        <taxon>Agaricomycotina</taxon>
        <taxon>Agaricomycetes</taxon>
        <taxon>Polyporales</taxon>
        <taxon>Sparassidaceae</taxon>
        <taxon>Sparassis</taxon>
    </lineage>
</organism>
<feature type="region of interest" description="Disordered" evidence="1">
    <location>
        <begin position="249"/>
        <end position="268"/>
    </location>
</feature>
<sequence>MKAVYWFCLYSTSFSSLCSIWVLINRLLPQSRLRVFKPCSRFWTCLTKGFHRYLQKRPRHSADNRAGTSTELGFALYDCYVTGEYQGRPPAFPRTRFGRPVDWVTQISILLRDDAMRSYIAQKKEMKEQGKVLDWDGMKRWLKGNLARYSENFRTHLPPDIARDLRREKPTKPEEMYHAARELDRLSNLYRGTQNHGSSLTKKAKNFFRKNPQRSPAIPESFTPPVSISTPPAASTGPVPMDLDVMQPMSRNSSGARTDSQLQPSRSRPCQDLHAFENALLFKDALPESTDIEDQLGCPELHNLVIGIAVNGMKRMLSSTREQRALISSLNSFDRFVQKFFPLTLALY</sequence>
<reference evidence="3 4" key="1">
    <citation type="journal article" date="2018" name="Sci. Rep.">
        <title>Genome sequence of the cauliflower mushroom Sparassis crispa (Hanabiratake) and its association with beneficial usage.</title>
        <authorList>
            <person name="Kiyama R."/>
            <person name="Furutani Y."/>
            <person name="Kawaguchi K."/>
            <person name="Nakanishi T."/>
        </authorList>
    </citation>
    <scope>NUCLEOTIDE SEQUENCE [LARGE SCALE GENOMIC DNA]</scope>
</reference>
<evidence type="ECO:0008006" key="5">
    <source>
        <dbReference type="Google" id="ProtNLM"/>
    </source>
</evidence>
<evidence type="ECO:0000256" key="1">
    <source>
        <dbReference type="SAM" id="MobiDB-lite"/>
    </source>
</evidence>
<dbReference type="GeneID" id="38778339"/>
<protein>
    <recommendedName>
        <fullName evidence="5">Retrotransposon gag domain-containing protein</fullName>
    </recommendedName>
</protein>
<evidence type="ECO:0000256" key="2">
    <source>
        <dbReference type="SAM" id="Phobius"/>
    </source>
</evidence>
<dbReference type="Proteomes" id="UP000287166">
    <property type="component" value="Unassembled WGS sequence"/>
</dbReference>